<dbReference type="InParanoid" id="A0A0D0ATE4"/>
<evidence type="ECO:0000313" key="2">
    <source>
        <dbReference type="Proteomes" id="UP000054485"/>
    </source>
</evidence>
<organism evidence="1 2">
    <name type="scientific">Suillus luteus UH-Slu-Lm8-n1</name>
    <dbReference type="NCBI Taxonomy" id="930992"/>
    <lineage>
        <taxon>Eukaryota</taxon>
        <taxon>Fungi</taxon>
        <taxon>Dikarya</taxon>
        <taxon>Basidiomycota</taxon>
        <taxon>Agaricomycotina</taxon>
        <taxon>Agaricomycetes</taxon>
        <taxon>Agaricomycetidae</taxon>
        <taxon>Boletales</taxon>
        <taxon>Suillineae</taxon>
        <taxon>Suillaceae</taxon>
        <taxon>Suillus</taxon>
    </lineage>
</organism>
<dbReference type="HOGENOM" id="CLU_2689467_0_0_1"/>
<reference evidence="2" key="2">
    <citation type="submission" date="2015-01" db="EMBL/GenBank/DDBJ databases">
        <title>Evolutionary Origins and Diversification of the Mycorrhizal Mutualists.</title>
        <authorList>
            <consortium name="DOE Joint Genome Institute"/>
            <consortium name="Mycorrhizal Genomics Consortium"/>
            <person name="Kohler A."/>
            <person name="Kuo A."/>
            <person name="Nagy L.G."/>
            <person name="Floudas D."/>
            <person name="Copeland A."/>
            <person name="Barry K.W."/>
            <person name="Cichocki N."/>
            <person name="Veneault-Fourrey C."/>
            <person name="LaButti K."/>
            <person name="Lindquist E.A."/>
            <person name="Lipzen A."/>
            <person name="Lundell T."/>
            <person name="Morin E."/>
            <person name="Murat C."/>
            <person name="Riley R."/>
            <person name="Ohm R."/>
            <person name="Sun H."/>
            <person name="Tunlid A."/>
            <person name="Henrissat B."/>
            <person name="Grigoriev I.V."/>
            <person name="Hibbett D.S."/>
            <person name="Martin F."/>
        </authorList>
    </citation>
    <scope>NUCLEOTIDE SEQUENCE [LARGE SCALE GENOMIC DNA]</scope>
    <source>
        <strain evidence="2">UH-Slu-Lm8-n1</strain>
    </source>
</reference>
<keyword evidence="2" id="KW-1185">Reference proteome</keyword>
<dbReference type="EMBL" id="KN835180">
    <property type="protein sequence ID" value="KIK44981.1"/>
    <property type="molecule type" value="Genomic_DNA"/>
</dbReference>
<protein>
    <submittedName>
        <fullName evidence="1">Uncharacterized protein</fullName>
    </submittedName>
</protein>
<name>A0A0D0ATE4_9AGAM</name>
<dbReference type="AlphaFoldDB" id="A0A0D0ATE4"/>
<accession>A0A0D0ATE4</accession>
<reference evidence="1 2" key="1">
    <citation type="submission" date="2014-04" db="EMBL/GenBank/DDBJ databases">
        <authorList>
            <consortium name="DOE Joint Genome Institute"/>
            <person name="Kuo A."/>
            <person name="Ruytinx J."/>
            <person name="Rineau F."/>
            <person name="Colpaert J."/>
            <person name="Kohler A."/>
            <person name="Nagy L.G."/>
            <person name="Floudas D."/>
            <person name="Copeland A."/>
            <person name="Barry K.W."/>
            <person name="Cichocki N."/>
            <person name="Veneault-Fourrey C."/>
            <person name="LaButti K."/>
            <person name="Lindquist E.A."/>
            <person name="Lipzen A."/>
            <person name="Lundell T."/>
            <person name="Morin E."/>
            <person name="Murat C."/>
            <person name="Sun H."/>
            <person name="Tunlid A."/>
            <person name="Henrissat B."/>
            <person name="Grigoriev I.V."/>
            <person name="Hibbett D.S."/>
            <person name="Martin F."/>
            <person name="Nordberg H.P."/>
            <person name="Cantor M.N."/>
            <person name="Hua S.X."/>
        </authorList>
    </citation>
    <scope>NUCLEOTIDE SEQUENCE [LARGE SCALE GENOMIC DNA]</scope>
    <source>
        <strain evidence="1 2">UH-Slu-Lm8-n1</strain>
    </source>
</reference>
<gene>
    <name evidence="1" type="ORF">CY34DRAFT_802054</name>
</gene>
<sequence length="74" mass="8709">MTCVYYYLKFKTPYNFDERIGIREVDHQIIIDAMDDQCQVHSIKCPKQQDDEPIKLCPSASMRMRPRVDISLNG</sequence>
<dbReference type="Proteomes" id="UP000054485">
    <property type="component" value="Unassembled WGS sequence"/>
</dbReference>
<evidence type="ECO:0000313" key="1">
    <source>
        <dbReference type="EMBL" id="KIK44981.1"/>
    </source>
</evidence>
<proteinExistence type="predicted"/>